<sequence length="139" mass="15950">MVNNTDIVRYYNGKATIENFFGEELKYIYVLHYVSGLTHKGSESRLIDEKFFNNLPNKSISENIFSFKYELGLPNLFDYWFIKLETISGKTYATKKNFYCSIKEEDRGKVILGVNGEAKTLYVAFSSSSGCSTKLIEES</sequence>
<dbReference type="Proteomes" id="UP000255129">
    <property type="component" value="Unassembled WGS sequence"/>
</dbReference>
<accession>A0A379G5X9</accession>
<gene>
    <name evidence="1" type="ORF">NCTC12026_02418</name>
</gene>
<name>A0A379G5X9_9GAMM</name>
<dbReference type="RefSeq" id="WP_244915309.1">
    <property type="nucleotide sequence ID" value="NZ_UGUA01000002.1"/>
</dbReference>
<evidence type="ECO:0000313" key="1">
    <source>
        <dbReference type="EMBL" id="SUC36013.1"/>
    </source>
</evidence>
<protein>
    <submittedName>
        <fullName evidence="1">Uncharacterized protein</fullName>
    </submittedName>
</protein>
<proteinExistence type="predicted"/>
<organism evidence="1 2">
    <name type="scientific">Providencia rustigianii</name>
    <dbReference type="NCBI Taxonomy" id="158850"/>
    <lineage>
        <taxon>Bacteria</taxon>
        <taxon>Pseudomonadati</taxon>
        <taxon>Pseudomonadota</taxon>
        <taxon>Gammaproteobacteria</taxon>
        <taxon>Enterobacterales</taxon>
        <taxon>Morganellaceae</taxon>
        <taxon>Providencia</taxon>
    </lineage>
</organism>
<evidence type="ECO:0000313" key="2">
    <source>
        <dbReference type="Proteomes" id="UP000255129"/>
    </source>
</evidence>
<dbReference type="AlphaFoldDB" id="A0A379G5X9"/>
<reference evidence="1 2" key="1">
    <citation type="submission" date="2018-06" db="EMBL/GenBank/DDBJ databases">
        <authorList>
            <consortium name="Pathogen Informatics"/>
            <person name="Doyle S."/>
        </authorList>
    </citation>
    <scope>NUCLEOTIDE SEQUENCE [LARGE SCALE GENOMIC DNA]</scope>
    <source>
        <strain evidence="1 2">NCTC12026</strain>
    </source>
</reference>
<dbReference type="EMBL" id="UGUA01000002">
    <property type="protein sequence ID" value="SUC36013.1"/>
    <property type="molecule type" value="Genomic_DNA"/>
</dbReference>